<keyword evidence="4" id="KW-1185">Reference proteome</keyword>
<feature type="domain" description="Retrotransposon gag" evidence="2">
    <location>
        <begin position="9"/>
        <end position="94"/>
    </location>
</feature>
<evidence type="ECO:0000313" key="3">
    <source>
        <dbReference type="EMBL" id="MQL90716.1"/>
    </source>
</evidence>
<evidence type="ECO:0000256" key="1">
    <source>
        <dbReference type="SAM" id="MobiDB-lite"/>
    </source>
</evidence>
<gene>
    <name evidence="3" type="ORF">Taro_023310</name>
</gene>
<proteinExistence type="predicted"/>
<comment type="caution">
    <text evidence="3">The sequence shown here is derived from an EMBL/GenBank/DDBJ whole genome shotgun (WGS) entry which is preliminary data.</text>
</comment>
<dbReference type="AlphaFoldDB" id="A0A843V632"/>
<feature type="region of interest" description="Disordered" evidence="1">
    <location>
        <begin position="117"/>
        <end position="140"/>
    </location>
</feature>
<protein>
    <recommendedName>
        <fullName evidence="2">Retrotransposon gag domain-containing protein</fullName>
    </recommendedName>
</protein>
<dbReference type="Proteomes" id="UP000652761">
    <property type="component" value="Unassembled WGS sequence"/>
</dbReference>
<dbReference type="InterPro" id="IPR005162">
    <property type="entry name" value="Retrotrans_gag_dom"/>
</dbReference>
<organism evidence="3 4">
    <name type="scientific">Colocasia esculenta</name>
    <name type="common">Wild taro</name>
    <name type="synonym">Arum esculentum</name>
    <dbReference type="NCBI Taxonomy" id="4460"/>
    <lineage>
        <taxon>Eukaryota</taxon>
        <taxon>Viridiplantae</taxon>
        <taxon>Streptophyta</taxon>
        <taxon>Embryophyta</taxon>
        <taxon>Tracheophyta</taxon>
        <taxon>Spermatophyta</taxon>
        <taxon>Magnoliopsida</taxon>
        <taxon>Liliopsida</taxon>
        <taxon>Araceae</taxon>
        <taxon>Aroideae</taxon>
        <taxon>Colocasieae</taxon>
        <taxon>Colocasia</taxon>
    </lineage>
</organism>
<feature type="non-terminal residue" evidence="3">
    <location>
        <position position="1"/>
    </location>
</feature>
<evidence type="ECO:0000259" key="2">
    <source>
        <dbReference type="Pfam" id="PF03732"/>
    </source>
</evidence>
<feature type="region of interest" description="Disordered" evidence="1">
    <location>
        <begin position="164"/>
        <end position="190"/>
    </location>
</feature>
<sequence length="240" mass="27747">MFFGEYDPDKAESWTHELEHTFETMECAKEDQIFHDEYFPDYTRRERRDQFHELVQGDLTVTQYHQRFVQLLRHVPHVASSEQACAERFIAELRPDLRWGVTAHMCSTLGEAVAKATTLERERPGSPNSSSNQYSTRSSYHSTSSLLSSRHLFHQQPQQFQLYQEQQQFPQHQQPPQQQQPQQPPQCGRGCGRVMALTREQAEASNLVIGTLPILGRTARVLVDPSASLCFTSEEFYESL</sequence>
<feature type="compositionally biased region" description="Low complexity" evidence="1">
    <location>
        <begin position="164"/>
        <end position="181"/>
    </location>
</feature>
<dbReference type="OrthoDB" id="1432379at2759"/>
<evidence type="ECO:0000313" key="4">
    <source>
        <dbReference type="Proteomes" id="UP000652761"/>
    </source>
</evidence>
<accession>A0A843V632</accession>
<feature type="compositionally biased region" description="Low complexity" evidence="1">
    <location>
        <begin position="126"/>
        <end position="140"/>
    </location>
</feature>
<name>A0A843V632_COLES</name>
<dbReference type="Pfam" id="PF03732">
    <property type="entry name" value="Retrotrans_gag"/>
    <property type="match status" value="1"/>
</dbReference>
<dbReference type="EMBL" id="NMUH01001267">
    <property type="protein sequence ID" value="MQL90716.1"/>
    <property type="molecule type" value="Genomic_DNA"/>
</dbReference>
<reference evidence="3" key="1">
    <citation type="submission" date="2017-07" db="EMBL/GenBank/DDBJ databases">
        <title>Taro Niue Genome Assembly and Annotation.</title>
        <authorList>
            <person name="Atibalentja N."/>
            <person name="Keating K."/>
            <person name="Fields C.J."/>
        </authorList>
    </citation>
    <scope>NUCLEOTIDE SEQUENCE</scope>
    <source>
        <strain evidence="3">Niue_2</strain>
        <tissue evidence="3">Leaf</tissue>
    </source>
</reference>